<dbReference type="RefSeq" id="WP_033474254.1">
    <property type="nucleotide sequence ID" value="NZ_JGWH01000038.1"/>
</dbReference>
<accession>A0ABR4RIH6</accession>
<gene>
    <name evidence="1" type="ORF">L490_5383</name>
</gene>
<proteinExistence type="predicted"/>
<evidence type="ECO:0000313" key="2">
    <source>
        <dbReference type="Proteomes" id="UP000025756"/>
    </source>
</evidence>
<name>A0ABR4RIH6_BORBO</name>
<evidence type="ECO:0000313" key="1">
    <source>
        <dbReference type="EMBL" id="KCV37134.1"/>
    </source>
</evidence>
<keyword evidence="2" id="KW-1185">Reference proteome</keyword>
<dbReference type="EMBL" id="JGWH01000038">
    <property type="protein sequence ID" value="KCV37134.1"/>
    <property type="molecule type" value="Genomic_DNA"/>
</dbReference>
<feature type="non-terminal residue" evidence="1">
    <location>
        <position position="65"/>
    </location>
</feature>
<protein>
    <submittedName>
        <fullName evidence="1">Acyl-CoA dehydrogenase N-terminal domain protein</fullName>
    </submittedName>
</protein>
<comment type="caution">
    <text evidence="1">The sequence shown here is derived from an EMBL/GenBank/DDBJ whole genome shotgun (WGS) entry which is preliminary data.</text>
</comment>
<reference evidence="1 2" key="1">
    <citation type="submission" date="2014-03" db="EMBL/GenBank/DDBJ databases">
        <title>Genome sequence of Bordetella bronchiseptica.</title>
        <authorList>
            <person name="Harvill E."/>
            <person name="Goodfield L.L."/>
            <person name="Ivanov Y.V."/>
            <person name="Meyer J.A."/>
            <person name="Muse S.J."/>
            <person name="Jacobs N."/>
            <person name="Bendor L."/>
            <person name="Smallridge W.E."/>
            <person name="Brinkac L.M."/>
            <person name="Sanka R."/>
            <person name="Kim M."/>
            <person name="Losada L."/>
        </authorList>
    </citation>
    <scope>NUCLEOTIDE SEQUENCE [LARGE SCALE GENOMIC DNA]</scope>
    <source>
        <strain evidence="1 2">00-P-2796</strain>
    </source>
</reference>
<sequence length="65" mass="6902">MSTYAAPLRDMLFTMKEVGGLDAICAQPGHEETTPDLVEAILQEAAHYATGVLDPLNRTGDVQGA</sequence>
<dbReference type="Proteomes" id="UP000025756">
    <property type="component" value="Unassembled WGS sequence"/>
</dbReference>
<organism evidence="1 2">
    <name type="scientific">Bordetella bronchiseptica 00-P-2796</name>
    <dbReference type="NCBI Taxonomy" id="1331199"/>
    <lineage>
        <taxon>Bacteria</taxon>
        <taxon>Pseudomonadati</taxon>
        <taxon>Pseudomonadota</taxon>
        <taxon>Betaproteobacteria</taxon>
        <taxon>Burkholderiales</taxon>
        <taxon>Alcaligenaceae</taxon>
        <taxon>Bordetella</taxon>
    </lineage>
</organism>